<feature type="coiled-coil region" evidence="1">
    <location>
        <begin position="126"/>
        <end position="171"/>
    </location>
</feature>
<evidence type="ECO:0000313" key="4">
    <source>
        <dbReference type="EnsemblMetazoa" id="PPA26690.1"/>
    </source>
</evidence>
<name>A0A2A6C5I1_PRIPA</name>
<dbReference type="EnsemblMetazoa" id="PPA26690.1">
    <property type="protein sequence ID" value="PPA26690.1"/>
    <property type="gene ID" value="WBGene00116244"/>
</dbReference>
<keyword evidence="5" id="KW-1185">Reference proteome</keyword>
<evidence type="ECO:0000256" key="2">
    <source>
        <dbReference type="SAM" id="MobiDB-lite"/>
    </source>
</evidence>
<feature type="transmembrane region" description="Helical" evidence="3">
    <location>
        <begin position="272"/>
        <end position="293"/>
    </location>
</feature>
<reference evidence="4" key="2">
    <citation type="submission" date="2022-06" db="UniProtKB">
        <authorList>
            <consortium name="EnsemblMetazoa"/>
        </authorList>
    </citation>
    <scope>IDENTIFICATION</scope>
    <source>
        <strain evidence="4">PS312</strain>
    </source>
</reference>
<evidence type="ECO:0000313" key="5">
    <source>
        <dbReference type="Proteomes" id="UP000005239"/>
    </source>
</evidence>
<sequence length="935" mass="106808">MIAKRKIIKDEVEETAPAKRFFTLKPVKQEADDDVIWIPNDNDANVKIITDHRLSAASEILRQNEDALLQSSNATSLYPLQQRPQQRGRPLQQVQQEWQKRSEQLHAQLSHQRLQNVHSPQLRSDMANILRTVEEHELDRDKLEEKCKNEIEELRSKLETSEEEKRLITEKYEKAIAGNVQILPQLYKFMTEIVDMQEFFALPKVNCIDCPSGATPLEKHCAVEADKMESGKMQKKNNIVEEDEWSEVDSTLNSAKEKYDNAQKEVKKSSSIFWMALLGALALFLIIILIIVLCKRLKQRAAVAVAQEKKDKDGKDPAINTAATEKKPKEDKEKKTEKKEEKKGKDNKSKNVTTASTESSTIIENALQESLKQISNVEFIKLLEKNKAEREKNNNCEAVLAQLRSDMADIHCTVKELNIAKDKQEEKYKNEIEELRSKLKTSEEQKRLIKEKYEKSDIAELNDQLTKAITENAQILPQLNNFMKENCDLQEKMKQMRQTLVDYEKANAFMQDAQVGKHSFRQVEIIDEPNENVVISESVCKAKEALKPQFSFTLPKANGNEYPSGVTPLEKRCAVVRDKLESAKMQKKNNIVEEDEWSEVESILNSTNVSPVKENEAKESASERDVDSTIAKFSTEIGELEKYLAGDASPAEETPKKESPKRTYRIRLVEPAEWDEAEKQIYQFREIAETSRIERSRKRKLFLDELTRNEEQFKRMYAERKRAAERAAGVQLKATLAKAGVSTQRIAEVTNLMAPTNSSYIAAIDDVTDGKANDFAITSIESSSFANFQSRMSTLSFLQRLETGVEAAMESNRTDAMLEQIESDMKNLDMEGKEAQEQWRKKALEKHQSAPNISERVDCPKVPKTEPKDYEVAYLVSVRKRGIESAADNEAKKRVLNAVYENIAKAATERLHASLGKMGVPMRALLQLIEKNERK</sequence>
<reference evidence="5" key="1">
    <citation type="journal article" date="2008" name="Nat. Genet.">
        <title>The Pristionchus pacificus genome provides a unique perspective on nematode lifestyle and parasitism.</title>
        <authorList>
            <person name="Dieterich C."/>
            <person name="Clifton S.W."/>
            <person name="Schuster L.N."/>
            <person name="Chinwalla A."/>
            <person name="Delehaunty K."/>
            <person name="Dinkelacker I."/>
            <person name="Fulton L."/>
            <person name="Fulton R."/>
            <person name="Godfrey J."/>
            <person name="Minx P."/>
            <person name="Mitreva M."/>
            <person name="Roeseler W."/>
            <person name="Tian H."/>
            <person name="Witte H."/>
            <person name="Yang S.P."/>
            <person name="Wilson R.K."/>
            <person name="Sommer R.J."/>
        </authorList>
    </citation>
    <scope>NUCLEOTIDE SEQUENCE [LARGE SCALE GENOMIC DNA]</scope>
    <source>
        <strain evidence="5">PS312</strain>
    </source>
</reference>
<keyword evidence="3" id="KW-0812">Transmembrane</keyword>
<proteinExistence type="predicted"/>
<feature type="compositionally biased region" description="Basic and acidic residues" evidence="2">
    <location>
        <begin position="307"/>
        <end position="316"/>
    </location>
</feature>
<accession>A0A2A6C5I1</accession>
<feature type="compositionally biased region" description="Basic and acidic residues" evidence="2">
    <location>
        <begin position="613"/>
        <end position="627"/>
    </location>
</feature>
<feature type="coiled-coil region" evidence="1">
    <location>
        <begin position="386"/>
        <end position="452"/>
    </location>
</feature>
<dbReference type="AlphaFoldDB" id="A0A2A6C5I1"/>
<accession>A0A8R1UIC2</accession>
<keyword evidence="3" id="KW-1133">Transmembrane helix</keyword>
<organism evidence="4 5">
    <name type="scientific">Pristionchus pacificus</name>
    <name type="common">Parasitic nematode worm</name>
    <dbReference type="NCBI Taxonomy" id="54126"/>
    <lineage>
        <taxon>Eukaryota</taxon>
        <taxon>Metazoa</taxon>
        <taxon>Ecdysozoa</taxon>
        <taxon>Nematoda</taxon>
        <taxon>Chromadorea</taxon>
        <taxon>Rhabditida</taxon>
        <taxon>Rhabditina</taxon>
        <taxon>Diplogasteromorpha</taxon>
        <taxon>Diplogasteroidea</taxon>
        <taxon>Neodiplogasteridae</taxon>
        <taxon>Pristionchus</taxon>
    </lineage>
</organism>
<keyword evidence="1" id="KW-0175">Coiled coil</keyword>
<protein>
    <submittedName>
        <fullName evidence="4">Uncharacterized protein</fullName>
    </submittedName>
</protein>
<dbReference type="Proteomes" id="UP000005239">
    <property type="component" value="Unassembled WGS sequence"/>
</dbReference>
<feature type="compositionally biased region" description="Basic and acidic residues" evidence="2">
    <location>
        <begin position="324"/>
        <end position="349"/>
    </location>
</feature>
<gene>
    <name evidence="4" type="primary">WBGene00116244</name>
</gene>
<feature type="region of interest" description="Disordered" evidence="2">
    <location>
        <begin position="306"/>
        <end position="359"/>
    </location>
</feature>
<evidence type="ECO:0000256" key="3">
    <source>
        <dbReference type="SAM" id="Phobius"/>
    </source>
</evidence>
<keyword evidence="3" id="KW-0472">Membrane</keyword>
<feature type="region of interest" description="Disordered" evidence="2">
    <location>
        <begin position="608"/>
        <end position="627"/>
    </location>
</feature>
<evidence type="ECO:0000256" key="1">
    <source>
        <dbReference type="SAM" id="Coils"/>
    </source>
</evidence>